<dbReference type="SUPFAM" id="SSF52540">
    <property type="entry name" value="P-loop containing nucleoside triphosphate hydrolases"/>
    <property type="match status" value="1"/>
</dbReference>
<proteinExistence type="predicted"/>
<evidence type="ECO:0000313" key="5">
    <source>
        <dbReference type="Proteomes" id="UP000256321"/>
    </source>
</evidence>
<dbReference type="Proteomes" id="UP000629596">
    <property type="component" value="Unassembled WGS sequence"/>
</dbReference>
<reference evidence="3 6" key="2">
    <citation type="submission" date="2020-08" db="EMBL/GenBank/DDBJ databases">
        <title>Genome public.</title>
        <authorList>
            <person name="Liu C."/>
            <person name="Sun Q."/>
        </authorList>
    </citation>
    <scope>NUCLEOTIDE SEQUENCE [LARGE SCALE GENOMIC DNA]</scope>
    <source>
        <strain evidence="3 6">426_9</strain>
    </source>
</reference>
<dbReference type="Pfam" id="PF13635">
    <property type="entry name" value="DUF4143"/>
    <property type="match status" value="1"/>
</dbReference>
<reference evidence="4 5" key="1">
    <citation type="submission" date="2018-07" db="EMBL/GenBank/DDBJ databases">
        <title>Parabacteroides acidifaciens nov. sp., isolated from human feces.</title>
        <authorList>
            <person name="Wang Y.J."/>
        </authorList>
    </citation>
    <scope>NUCLEOTIDE SEQUENCE [LARGE SCALE GENOMIC DNA]</scope>
    <source>
        <strain evidence="4 5">426-9</strain>
    </source>
</reference>
<evidence type="ECO:0000313" key="6">
    <source>
        <dbReference type="Proteomes" id="UP000629596"/>
    </source>
</evidence>
<sequence length="398" mass="45998">MQSKELIYRSLSEEIKRCFDFFPVITLTGPRQSGKTTICRELYPDLPYVNLEEIDTLNRIKEDPQSFFANHPNGAIIDEAHHYPEIFSYIQVNVDEDIYQGKMDRKFIVTGSSNFALLEKVTQSMAGRTAVLTLLPLSQKELQQAGKKTDTDRLILNGGYPAVWKNETAREIIYRNYFTTYIERDVRSIINIKDLMPFQTFMRLCAGRIGTEFNASALSVAVGVSVPTINNWLSVLAASYTVYLLSPYHANIGKRLTKTPKLYFYDTGLATFLLGIENEEQLKTHPLRGELFENMVVNEMMKEGLNKGKEEHLYFYRDKTQREIDVIRMKALDLEAYEIKSGKSYNGDYYKQLKFFKDLLGDQVKRTAVIYDGETDNRDLINGLYNYRDFSLYDNKTL</sequence>
<dbReference type="InterPro" id="IPR025420">
    <property type="entry name" value="DUF4143"/>
</dbReference>
<dbReference type="AlphaFoldDB" id="A0A3D8HGY7"/>
<evidence type="ECO:0000313" key="4">
    <source>
        <dbReference type="EMBL" id="RDU50264.1"/>
    </source>
</evidence>
<keyword evidence="4" id="KW-0547">Nucleotide-binding</keyword>
<dbReference type="EMBL" id="JACRTI010000007">
    <property type="protein sequence ID" value="MBC8600988.1"/>
    <property type="molecule type" value="Genomic_DNA"/>
</dbReference>
<dbReference type="RefSeq" id="WP_115498504.1">
    <property type="nucleotide sequence ID" value="NZ_QREV01000007.1"/>
</dbReference>
<feature type="domain" description="DUF4143" evidence="2">
    <location>
        <begin position="183"/>
        <end position="342"/>
    </location>
</feature>
<dbReference type="PANTHER" id="PTHR43566">
    <property type="entry name" value="CONSERVED PROTEIN"/>
    <property type="match status" value="1"/>
</dbReference>
<keyword evidence="6" id="KW-1185">Reference proteome</keyword>
<gene>
    <name evidence="4" type="ORF">DWU89_04615</name>
    <name evidence="3" type="ORF">H8784_04540</name>
</gene>
<dbReference type="EMBL" id="QREV01000007">
    <property type="protein sequence ID" value="RDU50264.1"/>
    <property type="molecule type" value="Genomic_DNA"/>
</dbReference>
<dbReference type="InterPro" id="IPR027417">
    <property type="entry name" value="P-loop_NTPase"/>
</dbReference>
<dbReference type="Proteomes" id="UP000256321">
    <property type="component" value="Unassembled WGS sequence"/>
</dbReference>
<comment type="caution">
    <text evidence="4">The sequence shown here is derived from an EMBL/GenBank/DDBJ whole genome shotgun (WGS) entry which is preliminary data.</text>
</comment>
<keyword evidence="4" id="KW-0067">ATP-binding</keyword>
<protein>
    <submittedName>
        <fullName evidence="4">ATP-binding protein</fullName>
    </submittedName>
</protein>
<name>A0A3D8HGY7_9BACT</name>
<evidence type="ECO:0000259" key="2">
    <source>
        <dbReference type="Pfam" id="PF13635"/>
    </source>
</evidence>
<evidence type="ECO:0000259" key="1">
    <source>
        <dbReference type="Pfam" id="PF13173"/>
    </source>
</evidence>
<dbReference type="InterPro" id="IPR041682">
    <property type="entry name" value="AAA_14"/>
</dbReference>
<dbReference type="Pfam" id="PF13173">
    <property type="entry name" value="AAA_14"/>
    <property type="match status" value="1"/>
</dbReference>
<organism evidence="4 5">
    <name type="scientific">Parabacteroides acidifaciens</name>
    <dbReference type="NCBI Taxonomy" id="2290935"/>
    <lineage>
        <taxon>Bacteria</taxon>
        <taxon>Pseudomonadati</taxon>
        <taxon>Bacteroidota</taxon>
        <taxon>Bacteroidia</taxon>
        <taxon>Bacteroidales</taxon>
        <taxon>Tannerellaceae</taxon>
        <taxon>Parabacteroides</taxon>
    </lineage>
</organism>
<dbReference type="GO" id="GO:0005524">
    <property type="term" value="F:ATP binding"/>
    <property type="evidence" value="ECO:0007669"/>
    <property type="project" value="UniProtKB-KW"/>
</dbReference>
<dbReference type="PANTHER" id="PTHR43566:SF2">
    <property type="entry name" value="DUF4143 DOMAIN-CONTAINING PROTEIN"/>
    <property type="match status" value="1"/>
</dbReference>
<accession>A0A3D8HGY7</accession>
<evidence type="ECO:0000313" key="3">
    <source>
        <dbReference type="EMBL" id="MBC8600988.1"/>
    </source>
</evidence>
<feature type="domain" description="AAA" evidence="1">
    <location>
        <begin position="23"/>
        <end position="142"/>
    </location>
</feature>